<reference evidence="7 8" key="1">
    <citation type="submission" date="2008-05" db="EMBL/GenBank/DDBJ databases">
        <title>Complete sequence of Chlorobium limicola DSM 245.</title>
        <authorList>
            <consortium name="US DOE Joint Genome Institute"/>
            <person name="Lucas S."/>
            <person name="Copeland A."/>
            <person name="Lapidus A."/>
            <person name="Glavina del Rio T."/>
            <person name="Dalin E."/>
            <person name="Tice H."/>
            <person name="Bruce D."/>
            <person name="Goodwin L."/>
            <person name="Pitluck S."/>
            <person name="Schmutz J."/>
            <person name="Larimer F."/>
            <person name="Land M."/>
            <person name="Hauser L."/>
            <person name="Kyrpides N."/>
            <person name="Ovchinnikova G."/>
            <person name="Zhao F."/>
            <person name="Li T."/>
            <person name="Liu Z."/>
            <person name="Overmann J."/>
            <person name="Bryant D.A."/>
            <person name="Richardson P."/>
        </authorList>
    </citation>
    <scope>NUCLEOTIDE SEQUENCE [LARGE SCALE GENOMIC DNA]</scope>
    <source>
        <strain evidence="8">DSM 245 / NBRC 103803 / 6330</strain>
    </source>
</reference>
<accession>B3EHI3</accession>
<evidence type="ECO:0000256" key="5">
    <source>
        <dbReference type="ARBA" id="ARBA00022840"/>
    </source>
</evidence>
<dbReference type="Proteomes" id="UP000008841">
    <property type="component" value="Chromosome"/>
</dbReference>
<gene>
    <name evidence="7" type="ordered locus">Clim_2322</name>
</gene>
<keyword evidence="4" id="KW-0547">Nucleotide-binding</keyword>
<dbReference type="PANTHER" id="PTHR42711:SF5">
    <property type="entry name" value="ABC TRANSPORTER ATP-BINDING PROTEIN NATA"/>
    <property type="match status" value="1"/>
</dbReference>
<dbReference type="STRING" id="290315.Clim_2322"/>
<keyword evidence="5" id="KW-0067">ATP-binding</keyword>
<evidence type="ECO:0000313" key="8">
    <source>
        <dbReference type="Proteomes" id="UP000008841"/>
    </source>
</evidence>
<name>B3EHI3_CHLL2</name>
<dbReference type="InterPro" id="IPR003593">
    <property type="entry name" value="AAA+_ATPase"/>
</dbReference>
<evidence type="ECO:0000256" key="1">
    <source>
        <dbReference type="ARBA" id="ARBA00005417"/>
    </source>
</evidence>
<dbReference type="PANTHER" id="PTHR42711">
    <property type="entry name" value="ABC TRANSPORTER ATP-BINDING PROTEIN"/>
    <property type="match status" value="1"/>
</dbReference>
<dbReference type="PROSITE" id="PS50893">
    <property type="entry name" value="ABC_TRANSPORTER_2"/>
    <property type="match status" value="1"/>
</dbReference>
<dbReference type="Pfam" id="PF00005">
    <property type="entry name" value="ABC_tran"/>
    <property type="match status" value="1"/>
</dbReference>
<evidence type="ECO:0000259" key="6">
    <source>
        <dbReference type="PROSITE" id="PS50893"/>
    </source>
</evidence>
<evidence type="ECO:0000256" key="2">
    <source>
        <dbReference type="ARBA" id="ARBA00022448"/>
    </source>
</evidence>
<dbReference type="PROSITE" id="PS00211">
    <property type="entry name" value="ABC_TRANSPORTER_1"/>
    <property type="match status" value="1"/>
</dbReference>
<dbReference type="GO" id="GO:0005524">
    <property type="term" value="F:ATP binding"/>
    <property type="evidence" value="ECO:0007669"/>
    <property type="project" value="UniProtKB-KW"/>
</dbReference>
<keyword evidence="3" id="KW-0536">Nodulation</keyword>
<dbReference type="eggNOG" id="COG1131">
    <property type="taxonomic scope" value="Bacteria"/>
</dbReference>
<evidence type="ECO:0000313" key="7">
    <source>
        <dbReference type="EMBL" id="ACD91345.1"/>
    </source>
</evidence>
<dbReference type="SMART" id="SM00382">
    <property type="entry name" value="AAA"/>
    <property type="match status" value="1"/>
</dbReference>
<dbReference type="InterPro" id="IPR050763">
    <property type="entry name" value="ABC_transporter_ATP-binding"/>
</dbReference>
<protein>
    <submittedName>
        <fullName evidence="7">ABC transporter related</fullName>
    </submittedName>
</protein>
<dbReference type="Gene3D" id="3.40.50.300">
    <property type="entry name" value="P-loop containing nucleotide triphosphate hydrolases"/>
    <property type="match status" value="1"/>
</dbReference>
<dbReference type="KEGG" id="cli:Clim_2322"/>
<dbReference type="OrthoDB" id="9785229at2"/>
<sequence>MSTMSGPAIRAKGLEKRFGDVRAVQGVDIEVAPGELFGFLGPNGAGKTTAMTMLTGLSRPDAGSIEIGGVDCSKNPKAAQHLIGVVPDESNLYPELSGFENLCFSGALYGMRRDERRRKASELLDLFDLGDAASRKFSGYSKGMKRRLVIAAAIMHDPPLLFLDEPTSGIDVASSPYDTPHCLSDLHRNGVTIFMTTHFIDEAERLCDRIAFIVNGRIVRTDTVERLLQPVQGRYALTVSFSDAAKVPLMDLERAFPLLEFHMLPGGELRVESGEALKTGALVRFLEEAGAEVTEAKKRVLSLEDVFVEITGIGAGRMEKEKEGRGRR</sequence>
<dbReference type="InterPro" id="IPR017871">
    <property type="entry name" value="ABC_transporter-like_CS"/>
</dbReference>
<dbReference type="AlphaFoldDB" id="B3EHI3"/>
<dbReference type="HOGENOM" id="CLU_000604_1_2_10"/>
<organism evidence="7 8">
    <name type="scientific">Chlorobium limicola (strain DSM 245 / NBRC 103803 / 6330)</name>
    <dbReference type="NCBI Taxonomy" id="290315"/>
    <lineage>
        <taxon>Bacteria</taxon>
        <taxon>Pseudomonadati</taxon>
        <taxon>Chlorobiota</taxon>
        <taxon>Chlorobiia</taxon>
        <taxon>Chlorobiales</taxon>
        <taxon>Chlorobiaceae</taxon>
        <taxon>Chlorobium/Pelodictyon group</taxon>
        <taxon>Chlorobium</taxon>
    </lineage>
</organism>
<dbReference type="GO" id="GO:0016887">
    <property type="term" value="F:ATP hydrolysis activity"/>
    <property type="evidence" value="ECO:0007669"/>
    <property type="project" value="InterPro"/>
</dbReference>
<dbReference type="SUPFAM" id="SSF52540">
    <property type="entry name" value="P-loop containing nucleoside triphosphate hydrolases"/>
    <property type="match status" value="1"/>
</dbReference>
<dbReference type="InterPro" id="IPR003439">
    <property type="entry name" value="ABC_transporter-like_ATP-bd"/>
</dbReference>
<dbReference type="InterPro" id="IPR027417">
    <property type="entry name" value="P-loop_NTPase"/>
</dbReference>
<evidence type="ECO:0000256" key="4">
    <source>
        <dbReference type="ARBA" id="ARBA00022741"/>
    </source>
</evidence>
<dbReference type="EMBL" id="CP001097">
    <property type="protein sequence ID" value="ACD91345.1"/>
    <property type="molecule type" value="Genomic_DNA"/>
</dbReference>
<dbReference type="RefSeq" id="WP_012467210.1">
    <property type="nucleotide sequence ID" value="NC_010803.1"/>
</dbReference>
<proteinExistence type="inferred from homology"/>
<evidence type="ECO:0000256" key="3">
    <source>
        <dbReference type="ARBA" id="ARBA00022458"/>
    </source>
</evidence>
<comment type="similarity">
    <text evidence="1">Belongs to the ABC transporter superfamily.</text>
</comment>
<keyword evidence="2" id="KW-0813">Transport</keyword>
<feature type="domain" description="ABC transporter" evidence="6">
    <location>
        <begin position="9"/>
        <end position="240"/>
    </location>
</feature>